<feature type="domain" description="GP-PDE" evidence="1">
    <location>
        <begin position="119"/>
        <end position="348"/>
    </location>
</feature>
<sequence>MRNLFQILSGLGLTIIFSLQVSAGNRQTTLLVLTNYRIPLNQKGAFIGRFVISGNFAKGNIVLQKDTAGLFRIDREGKVYLKSSTRLTAATPGFCYGITVGFGEKSVEYNLVKDEFIHTPVVAHRGAWKNQPGSENSISSLKNAIALGCAASEFDVWWSADHVPVICHDPSIGGKVVEKTTAKELHAIDLENDEGVPSLEQYLKTTVLQNKTRLVLEIKSSQISQQRTLELTDAVVRMVHDLKAQAWVDYISFNYGALLRIRELDPTTHIAYLMDDKSIETLVSDKISGLDYPFYSFQRDSSLIGKAHKVGLTVNVWTVNDAEELVHYLNEGVDFITTNEPEQLVQLVDEKNK</sequence>
<proteinExistence type="predicted"/>
<dbReference type="OrthoDB" id="9776255at2"/>
<organism evidence="2 3">
    <name type="scientific">Prolixibacter bellariivorans</name>
    <dbReference type="NCBI Taxonomy" id="314319"/>
    <lineage>
        <taxon>Bacteria</taxon>
        <taxon>Pseudomonadati</taxon>
        <taxon>Bacteroidota</taxon>
        <taxon>Bacteroidia</taxon>
        <taxon>Marinilabiliales</taxon>
        <taxon>Prolixibacteraceae</taxon>
        <taxon>Prolixibacter</taxon>
    </lineage>
</organism>
<dbReference type="InterPro" id="IPR017946">
    <property type="entry name" value="PLC-like_Pdiesterase_TIM-brl"/>
</dbReference>
<comment type="caution">
    <text evidence="2">The sequence shown here is derived from an EMBL/GenBank/DDBJ whole genome shotgun (WGS) entry which is preliminary data.</text>
</comment>
<dbReference type="AlphaFoldDB" id="A0A5M4AVK5"/>
<dbReference type="EMBL" id="BLAX01000001">
    <property type="protein sequence ID" value="GET31965.1"/>
    <property type="molecule type" value="Genomic_DNA"/>
</dbReference>
<dbReference type="PROSITE" id="PS50007">
    <property type="entry name" value="PIPLC_X_DOMAIN"/>
    <property type="match status" value="1"/>
</dbReference>
<accession>A0A5M4AVK5</accession>
<evidence type="ECO:0000259" key="1">
    <source>
        <dbReference type="PROSITE" id="PS51704"/>
    </source>
</evidence>
<dbReference type="PANTHER" id="PTHR46211:SF1">
    <property type="entry name" value="GLYCEROPHOSPHODIESTER PHOSPHODIESTERASE, CYTOPLASMIC"/>
    <property type="match status" value="1"/>
</dbReference>
<dbReference type="PANTHER" id="PTHR46211">
    <property type="entry name" value="GLYCEROPHOSPHORYL DIESTER PHOSPHODIESTERASE"/>
    <property type="match status" value="1"/>
</dbReference>
<dbReference type="Proteomes" id="UP000391834">
    <property type="component" value="Unassembled WGS sequence"/>
</dbReference>
<dbReference type="Pfam" id="PF03009">
    <property type="entry name" value="GDPD"/>
    <property type="match status" value="1"/>
</dbReference>
<gene>
    <name evidence="2" type="ORF">PbJCM13498_08280</name>
</gene>
<dbReference type="Gene3D" id="3.20.20.190">
    <property type="entry name" value="Phosphatidylinositol (PI) phosphodiesterase"/>
    <property type="match status" value="1"/>
</dbReference>
<dbReference type="InterPro" id="IPR030395">
    <property type="entry name" value="GP_PDE_dom"/>
</dbReference>
<evidence type="ECO:0000313" key="2">
    <source>
        <dbReference type="EMBL" id="GET31965.1"/>
    </source>
</evidence>
<name>A0A5M4AVK5_9BACT</name>
<dbReference type="GO" id="GO:0006629">
    <property type="term" value="P:lipid metabolic process"/>
    <property type="evidence" value="ECO:0007669"/>
    <property type="project" value="InterPro"/>
</dbReference>
<protein>
    <recommendedName>
        <fullName evidence="1">GP-PDE domain-containing protein</fullName>
    </recommendedName>
</protein>
<dbReference type="SUPFAM" id="SSF51695">
    <property type="entry name" value="PLC-like phosphodiesterases"/>
    <property type="match status" value="1"/>
</dbReference>
<reference evidence="2 3" key="1">
    <citation type="submission" date="2019-10" db="EMBL/GenBank/DDBJ databases">
        <title>Prolixibacter strains distinguished by the presence of nitrate reductase genes were adept at nitrate-dependent anaerobic corrosion of metallic iron and carbon steel.</title>
        <authorList>
            <person name="Iino T."/>
            <person name="Shono N."/>
            <person name="Ito K."/>
            <person name="Nakamura R."/>
            <person name="Sueoka K."/>
            <person name="Harayama S."/>
            <person name="Ohkuma M."/>
        </authorList>
    </citation>
    <scope>NUCLEOTIDE SEQUENCE [LARGE SCALE GENOMIC DNA]</scope>
    <source>
        <strain evidence="2 3">JCM 13498</strain>
    </source>
</reference>
<keyword evidence="3" id="KW-1185">Reference proteome</keyword>
<evidence type="ECO:0000313" key="3">
    <source>
        <dbReference type="Proteomes" id="UP000391834"/>
    </source>
</evidence>
<dbReference type="GO" id="GO:0008081">
    <property type="term" value="F:phosphoric diester hydrolase activity"/>
    <property type="evidence" value="ECO:0007669"/>
    <property type="project" value="InterPro"/>
</dbReference>
<dbReference type="PROSITE" id="PS51704">
    <property type="entry name" value="GP_PDE"/>
    <property type="match status" value="1"/>
</dbReference>